<sequence>MGECEVGTTQKRYSRPDWHTFGLTSGHVHVHVTVNVSIGAGSCGGDGERTSRKPSERSVGLRCSST</sequence>
<evidence type="ECO:0000313" key="2">
    <source>
        <dbReference type="EMBL" id="VEL18736.1"/>
    </source>
</evidence>
<reference evidence="2" key="1">
    <citation type="submission" date="2018-11" db="EMBL/GenBank/DDBJ databases">
        <authorList>
            <consortium name="Pathogen Informatics"/>
        </authorList>
    </citation>
    <scope>NUCLEOTIDE SEQUENCE</scope>
</reference>
<organism evidence="2 3">
    <name type="scientific">Protopolystoma xenopodis</name>
    <dbReference type="NCBI Taxonomy" id="117903"/>
    <lineage>
        <taxon>Eukaryota</taxon>
        <taxon>Metazoa</taxon>
        <taxon>Spiralia</taxon>
        <taxon>Lophotrochozoa</taxon>
        <taxon>Platyhelminthes</taxon>
        <taxon>Monogenea</taxon>
        <taxon>Polyopisthocotylea</taxon>
        <taxon>Polystomatidea</taxon>
        <taxon>Polystomatidae</taxon>
        <taxon>Protopolystoma</taxon>
    </lineage>
</organism>
<name>A0A3S5AEX1_9PLAT</name>
<gene>
    <name evidence="2" type="ORF">PXEA_LOCUS12176</name>
</gene>
<proteinExistence type="predicted"/>
<evidence type="ECO:0000256" key="1">
    <source>
        <dbReference type="SAM" id="MobiDB-lite"/>
    </source>
</evidence>
<protein>
    <submittedName>
        <fullName evidence="2">Uncharacterized protein</fullName>
    </submittedName>
</protein>
<evidence type="ECO:0000313" key="3">
    <source>
        <dbReference type="Proteomes" id="UP000784294"/>
    </source>
</evidence>
<feature type="compositionally biased region" description="Basic and acidic residues" evidence="1">
    <location>
        <begin position="46"/>
        <end position="56"/>
    </location>
</feature>
<dbReference type="Proteomes" id="UP000784294">
    <property type="component" value="Unassembled WGS sequence"/>
</dbReference>
<keyword evidence="3" id="KW-1185">Reference proteome</keyword>
<dbReference type="EMBL" id="CAAALY010038395">
    <property type="protein sequence ID" value="VEL18736.1"/>
    <property type="molecule type" value="Genomic_DNA"/>
</dbReference>
<comment type="caution">
    <text evidence="2">The sequence shown here is derived from an EMBL/GenBank/DDBJ whole genome shotgun (WGS) entry which is preliminary data.</text>
</comment>
<feature type="region of interest" description="Disordered" evidence="1">
    <location>
        <begin position="41"/>
        <end position="66"/>
    </location>
</feature>
<accession>A0A3S5AEX1</accession>
<dbReference type="AlphaFoldDB" id="A0A3S5AEX1"/>